<evidence type="ECO:0000313" key="4">
    <source>
        <dbReference type="Proteomes" id="UP000646523"/>
    </source>
</evidence>
<gene>
    <name evidence="3" type="ORF">GCM10012289_73610</name>
</gene>
<dbReference type="GO" id="GO:0003824">
    <property type="term" value="F:catalytic activity"/>
    <property type="evidence" value="ECO:0007669"/>
    <property type="project" value="InterPro"/>
</dbReference>
<dbReference type="InterPro" id="IPR002125">
    <property type="entry name" value="CMP_dCMP_dom"/>
</dbReference>
<dbReference type="AlphaFoldDB" id="A0A917ZGT0"/>
<feature type="domain" description="CMP/dCMP-type deaminase" evidence="2">
    <location>
        <begin position="3"/>
        <end position="122"/>
    </location>
</feature>
<name>A0A917ZGT0_9ACTN</name>
<accession>A0A917ZGT0</accession>
<dbReference type="InterPro" id="IPR016193">
    <property type="entry name" value="Cytidine_deaminase-like"/>
</dbReference>
<organism evidence="3 4">
    <name type="scientific">Nonomuraea cavernae</name>
    <dbReference type="NCBI Taxonomy" id="2045107"/>
    <lineage>
        <taxon>Bacteria</taxon>
        <taxon>Bacillati</taxon>
        <taxon>Actinomycetota</taxon>
        <taxon>Actinomycetes</taxon>
        <taxon>Streptosporangiales</taxon>
        <taxon>Streptosporangiaceae</taxon>
        <taxon>Nonomuraea</taxon>
    </lineage>
</organism>
<dbReference type="RefSeq" id="WP_189128853.1">
    <property type="nucleotide sequence ID" value="NZ_BMNH01000042.1"/>
</dbReference>
<dbReference type="Pfam" id="PF00383">
    <property type="entry name" value="dCMP_cyt_deam_1"/>
    <property type="match status" value="1"/>
</dbReference>
<evidence type="ECO:0000259" key="2">
    <source>
        <dbReference type="PROSITE" id="PS51747"/>
    </source>
</evidence>
<feature type="region of interest" description="Disordered" evidence="1">
    <location>
        <begin position="117"/>
        <end position="146"/>
    </location>
</feature>
<dbReference type="Gene3D" id="3.40.140.10">
    <property type="entry name" value="Cytidine Deaminase, domain 2"/>
    <property type="match status" value="1"/>
</dbReference>
<sequence>MTPDDERFLLRAIELANEARAGGNPPFGSLLVGPDGDVLAEDRNTSVTESDITAHPELKLARWAGRELDPATAAGTTMYTSCQPCGMCMGAIERSFLGRVVYALSTEQLTALKPPAAAPGVRLEGPASPEQGRVPVEGYYTSASQP</sequence>
<dbReference type="SUPFAM" id="SSF53927">
    <property type="entry name" value="Cytidine deaminase-like"/>
    <property type="match status" value="1"/>
</dbReference>
<reference evidence="3" key="1">
    <citation type="journal article" date="2014" name="Int. J. Syst. Evol. Microbiol.">
        <title>Complete genome sequence of Corynebacterium casei LMG S-19264T (=DSM 44701T), isolated from a smear-ripened cheese.</title>
        <authorList>
            <consortium name="US DOE Joint Genome Institute (JGI-PGF)"/>
            <person name="Walter F."/>
            <person name="Albersmeier A."/>
            <person name="Kalinowski J."/>
            <person name="Ruckert C."/>
        </authorList>
    </citation>
    <scope>NUCLEOTIDE SEQUENCE</scope>
    <source>
        <strain evidence="3">CGMCC 4.7368</strain>
    </source>
</reference>
<proteinExistence type="predicted"/>
<dbReference type="PROSITE" id="PS51747">
    <property type="entry name" value="CYT_DCMP_DEAMINASES_2"/>
    <property type="match status" value="1"/>
</dbReference>
<comment type="caution">
    <text evidence="3">The sequence shown here is derived from an EMBL/GenBank/DDBJ whole genome shotgun (WGS) entry which is preliminary data.</text>
</comment>
<protein>
    <submittedName>
        <fullName evidence="3">tRNA-specific adenosine deaminase</fullName>
    </submittedName>
</protein>
<evidence type="ECO:0000256" key="1">
    <source>
        <dbReference type="SAM" id="MobiDB-lite"/>
    </source>
</evidence>
<keyword evidence="4" id="KW-1185">Reference proteome</keyword>
<reference evidence="3" key="2">
    <citation type="submission" date="2020-09" db="EMBL/GenBank/DDBJ databases">
        <authorList>
            <person name="Sun Q."/>
            <person name="Zhou Y."/>
        </authorList>
    </citation>
    <scope>NUCLEOTIDE SEQUENCE</scope>
    <source>
        <strain evidence="3">CGMCC 4.7368</strain>
    </source>
</reference>
<dbReference type="PANTHER" id="PTHR11079">
    <property type="entry name" value="CYTOSINE DEAMINASE FAMILY MEMBER"/>
    <property type="match status" value="1"/>
</dbReference>
<dbReference type="EMBL" id="BMNH01000042">
    <property type="protein sequence ID" value="GGO82418.1"/>
    <property type="molecule type" value="Genomic_DNA"/>
</dbReference>
<evidence type="ECO:0000313" key="3">
    <source>
        <dbReference type="EMBL" id="GGO82418.1"/>
    </source>
</evidence>
<dbReference type="PANTHER" id="PTHR11079:SF179">
    <property type="entry name" value="TRNA(ADENINE(34)) DEAMINASE, CHLOROPLASTIC"/>
    <property type="match status" value="1"/>
</dbReference>
<dbReference type="Proteomes" id="UP000646523">
    <property type="component" value="Unassembled WGS sequence"/>
</dbReference>
<dbReference type="CDD" id="cd01285">
    <property type="entry name" value="nucleoside_deaminase"/>
    <property type="match status" value="1"/>
</dbReference>